<dbReference type="EMBL" id="MTYJ01000017">
    <property type="protein sequence ID" value="OQV22444.1"/>
    <property type="molecule type" value="Genomic_DNA"/>
</dbReference>
<protein>
    <recommendedName>
        <fullName evidence="2">PDZ domain-containing protein</fullName>
    </recommendedName>
</protein>
<dbReference type="OrthoDB" id="42382at2759"/>
<feature type="compositionally biased region" description="Polar residues" evidence="1">
    <location>
        <begin position="572"/>
        <end position="594"/>
    </location>
</feature>
<comment type="caution">
    <text evidence="3">The sequence shown here is derived from an EMBL/GenBank/DDBJ whole genome shotgun (WGS) entry which is preliminary data.</text>
</comment>
<feature type="compositionally biased region" description="Polar residues" evidence="1">
    <location>
        <begin position="62"/>
        <end position="77"/>
    </location>
</feature>
<feature type="compositionally biased region" description="Polar residues" evidence="1">
    <location>
        <begin position="114"/>
        <end position="145"/>
    </location>
</feature>
<evidence type="ECO:0000259" key="2">
    <source>
        <dbReference type="PROSITE" id="PS50106"/>
    </source>
</evidence>
<dbReference type="SMART" id="SM00228">
    <property type="entry name" value="PDZ"/>
    <property type="match status" value="2"/>
</dbReference>
<dbReference type="AlphaFoldDB" id="A0A1W0X4Z7"/>
<reference evidence="4" key="1">
    <citation type="submission" date="2017-01" db="EMBL/GenBank/DDBJ databases">
        <title>Comparative genomics of anhydrobiosis in the tardigrade Hypsibius dujardini.</title>
        <authorList>
            <person name="Yoshida Y."/>
            <person name="Koutsovoulos G."/>
            <person name="Laetsch D."/>
            <person name="Stevens L."/>
            <person name="Kumar S."/>
            <person name="Horikawa D."/>
            <person name="Ishino K."/>
            <person name="Komine S."/>
            <person name="Tomita M."/>
            <person name="Blaxter M."/>
            <person name="Arakawa K."/>
        </authorList>
    </citation>
    <scope>NUCLEOTIDE SEQUENCE [LARGE SCALE GENOMIC DNA]</scope>
    <source>
        <strain evidence="4">Z151</strain>
    </source>
</reference>
<feature type="compositionally biased region" description="Basic and acidic residues" evidence="1">
    <location>
        <begin position="689"/>
        <end position="698"/>
    </location>
</feature>
<name>A0A1W0X4Z7_HYPEX</name>
<feature type="compositionally biased region" description="Low complexity" evidence="1">
    <location>
        <begin position="425"/>
        <end position="442"/>
    </location>
</feature>
<feature type="region of interest" description="Disordered" evidence="1">
    <location>
        <begin position="1"/>
        <end position="29"/>
    </location>
</feature>
<evidence type="ECO:0000313" key="4">
    <source>
        <dbReference type="Proteomes" id="UP000192578"/>
    </source>
</evidence>
<dbReference type="PANTHER" id="PTHR11324">
    <property type="entry name" value="IL16-RELATED"/>
    <property type="match status" value="1"/>
</dbReference>
<feature type="region of interest" description="Disordered" evidence="1">
    <location>
        <begin position="484"/>
        <end position="633"/>
    </location>
</feature>
<dbReference type="SUPFAM" id="SSF50156">
    <property type="entry name" value="PDZ domain-like"/>
    <property type="match status" value="2"/>
</dbReference>
<gene>
    <name evidence="3" type="ORF">BV898_03617</name>
</gene>
<feature type="compositionally biased region" description="Low complexity" evidence="1">
    <location>
        <begin position="363"/>
        <end position="372"/>
    </location>
</feature>
<proteinExistence type="predicted"/>
<dbReference type="PROSITE" id="PS50106">
    <property type="entry name" value="PDZ"/>
    <property type="match status" value="2"/>
</dbReference>
<feature type="region of interest" description="Disordered" evidence="1">
    <location>
        <begin position="894"/>
        <end position="921"/>
    </location>
</feature>
<feature type="compositionally biased region" description="Low complexity" evidence="1">
    <location>
        <begin position="558"/>
        <end position="571"/>
    </location>
</feature>
<dbReference type="Proteomes" id="UP000192578">
    <property type="component" value="Unassembled WGS sequence"/>
</dbReference>
<organism evidence="3 4">
    <name type="scientific">Hypsibius exemplaris</name>
    <name type="common">Freshwater tardigrade</name>
    <dbReference type="NCBI Taxonomy" id="2072580"/>
    <lineage>
        <taxon>Eukaryota</taxon>
        <taxon>Metazoa</taxon>
        <taxon>Ecdysozoa</taxon>
        <taxon>Tardigrada</taxon>
        <taxon>Eutardigrada</taxon>
        <taxon>Parachela</taxon>
        <taxon>Hypsibioidea</taxon>
        <taxon>Hypsibiidae</taxon>
        <taxon>Hypsibius</taxon>
    </lineage>
</organism>
<dbReference type="Gene3D" id="2.30.42.10">
    <property type="match status" value="2"/>
</dbReference>
<dbReference type="PANTHER" id="PTHR11324:SF16">
    <property type="entry name" value="PDZ DOMAIN-CONTAINING PROTEIN 2"/>
    <property type="match status" value="1"/>
</dbReference>
<dbReference type="InterPro" id="IPR001478">
    <property type="entry name" value="PDZ"/>
</dbReference>
<feature type="domain" description="PDZ" evidence="2">
    <location>
        <begin position="922"/>
        <end position="1014"/>
    </location>
</feature>
<feature type="region of interest" description="Disordered" evidence="1">
    <location>
        <begin position="645"/>
        <end position="744"/>
    </location>
</feature>
<feature type="compositionally biased region" description="Low complexity" evidence="1">
    <location>
        <begin position="203"/>
        <end position="263"/>
    </location>
</feature>
<accession>A0A1W0X4Z7</accession>
<feature type="compositionally biased region" description="Polar residues" evidence="1">
    <location>
        <begin position="618"/>
        <end position="627"/>
    </location>
</feature>
<feature type="domain" description="PDZ" evidence="2">
    <location>
        <begin position="805"/>
        <end position="892"/>
    </location>
</feature>
<feature type="region of interest" description="Disordered" evidence="1">
    <location>
        <begin position="352"/>
        <end position="449"/>
    </location>
</feature>
<dbReference type="InterPro" id="IPR036034">
    <property type="entry name" value="PDZ_sf"/>
</dbReference>
<dbReference type="Pfam" id="PF00595">
    <property type="entry name" value="PDZ"/>
    <property type="match status" value="1"/>
</dbReference>
<evidence type="ECO:0000313" key="3">
    <source>
        <dbReference type="EMBL" id="OQV22444.1"/>
    </source>
</evidence>
<evidence type="ECO:0000256" key="1">
    <source>
        <dbReference type="SAM" id="MobiDB-lite"/>
    </source>
</evidence>
<sequence>MTDPFTSRHTYSQEANYGYTQQLPSQSSTLIQPVARSELTATHGQVGRPAEFVIKIDKLAQNERSSSRQNFAHNSDSSVDRSWPTTHYQHPSPPAATRPSYQSQLNGERRRNYFTDNSAASDSQEENVATVTATRRTSSDLYSKTTVRDNSHSSSSSSSDEFKKKREKFLGITHDNSPMTKNGFHHGSLGSVAYHPERKLSEVGDSSVGPSGLSVGPSVGPSSGPSVGPSWGPSVGPSSGPSVGSSVGSSVGPSWGSSVGPSSRPNTLREFNVPIQREGKGDFFNQYHATAPGSRYNRSGSTSGEYIIPIQREDLVVPAVSAVQTARMETKVPSPKQSVVVPVVREAFQEAEKVPPPTRGDVAASAVTAPAAKRVSVPREEPVPQSFSSHRTVQTGGARKSLSTVATAPPVTRNWQTGTDQRGRSSSISSASSSVSLHSSSSADVPSKSINTAGKEAANKALLESRASSGHAGWVSPALVSRQVPGRKDAAGPPSRFSEAMARYKAQTEATPEGEETVTSTRMTERRGSKPLVMPVAGKTVHDKASVFEQKSQAPPASGLLSQSSRSMSQSALPTSAAMSSHTLIRDSFQNGSGRPQAKILISPSEEPDAEIPPAWASSKQQQLQQIPSPPTVVHTADVADQLKPVYQQDELSVARGSRDSGVSSRNSSVTLEHESMGPSDVFPPPLAEHIESFEESPKIPTPPPPPEIKASSHRDDNSDQEDAPRKADRISVPAAPNPPAADIKEPVRLTAPSVVVARSPSPLRSKKVPAAAPVPEASAEDIQQMIELAKSILGEDAATEEVLVIDLARPDGSTGGGVGMVLTGGADYEVNQIKVNKVISHSLAHRDGRVQAGDRLLLINGQSCSNMTHRQALEVLKAPRALVSLVLSRPANGVRREPSPAIGKPKSSQHAAEAGSRSLEDVSVRVDKSGLGLTIDGGHSDTLTDRPLTIRRISKGAISEPDSSGDDASHRLRLGDELVRINGADCGQLSRLDCTKMLKSIAEGQLVTLTVRR</sequence>
<feature type="compositionally biased region" description="Basic and acidic residues" evidence="1">
    <location>
        <begin position="711"/>
        <end position="730"/>
    </location>
</feature>
<feature type="compositionally biased region" description="Polar residues" evidence="1">
    <location>
        <begin position="385"/>
        <end position="406"/>
    </location>
</feature>
<feature type="compositionally biased region" description="Low complexity" evidence="1">
    <location>
        <begin position="654"/>
        <end position="670"/>
    </location>
</feature>
<feature type="region of interest" description="Disordered" evidence="1">
    <location>
        <begin position="62"/>
        <end position="271"/>
    </location>
</feature>
<keyword evidence="4" id="KW-1185">Reference proteome</keyword>